<dbReference type="Proteomes" id="UP001152885">
    <property type="component" value="Unassembled WGS sequence"/>
</dbReference>
<dbReference type="Pfam" id="PF02569">
    <property type="entry name" value="Pantoate_ligase"/>
    <property type="match status" value="1"/>
</dbReference>
<keyword evidence="8" id="KW-0067">ATP-binding</keyword>
<keyword evidence="13" id="KW-1185">Reference proteome</keyword>
<dbReference type="InterPro" id="IPR014729">
    <property type="entry name" value="Rossmann-like_a/b/a_fold"/>
</dbReference>
<dbReference type="AlphaFoldDB" id="A0A9W4XJ33"/>
<comment type="catalytic activity">
    <reaction evidence="11">
        <text>(R)-pantoate + beta-alanine + ATP = (R)-pantothenate + AMP + diphosphate + H(+)</text>
        <dbReference type="Rhea" id="RHEA:10912"/>
        <dbReference type="ChEBI" id="CHEBI:15378"/>
        <dbReference type="ChEBI" id="CHEBI:15980"/>
        <dbReference type="ChEBI" id="CHEBI:29032"/>
        <dbReference type="ChEBI" id="CHEBI:30616"/>
        <dbReference type="ChEBI" id="CHEBI:33019"/>
        <dbReference type="ChEBI" id="CHEBI:57966"/>
        <dbReference type="ChEBI" id="CHEBI:456215"/>
        <dbReference type="EC" id="6.3.2.1"/>
    </reaction>
</comment>
<dbReference type="SUPFAM" id="SSF52374">
    <property type="entry name" value="Nucleotidylyl transferase"/>
    <property type="match status" value="1"/>
</dbReference>
<evidence type="ECO:0000256" key="11">
    <source>
        <dbReference type="ARBA" id="ARBA00048258"/>
    </source>
</evidence>
<evidence type="ECO:0000256" key="9">
    <source>
        <dbReference type="ARBA" id="ARBA00029902"/>
    </source>
</evidence>
<evidence type="ECO:0000313" key="13">
    <source>
        <dbReference type="Proteomes" id="UP001152885"/>
    </source>
</evidence>
<accession>A0A9W4XJ33</accession>
<dbReference type="EMBL" id="CANTUO010000001">
    <property type="protein sequence ID" value="CAI5755536.1"/>
    <property type="molecule type" value="Genomic_DNA"/>
</dbReference>
<evidence type="ECO:0000256" key="5">
    <source>
        <dbReference type="ARBA" id="ARBA00022598"/>
    </source>
</evidence>
<organism evidence="12 13">
    <name type="scientific">Candida verbasci</name>
    <dbReference type="NCBI Taxonomy" id="1227364"/>
    <lineage>
        <taxon>Eukaryota</taxon>
        <taxon>Fungi</taxon>
        <taxon>Dikarya</taxon>
        <taxon>Ascomycota</taxon>
        <taxon>Saccharomycotina</taxon>
        <taxon>Pichiomycetes</taxon>
        <taxon>Debaryomycetaceae</taxon>
        <taxon>Candida/Lodderomyces clade</taxon>
        <taxon>Candida</taxon>
    </lineage>
</organism>
<evidence type="ECO:0000313" key="12">
    <source>
        <dbReference type="EMBL" id="CAI5755536.1"/>
    </source>
</evidence>
<dbReference type="InterPro" id="IPR003721">
    <property type="entry name" value="Pantoate_ligase"/>
</dbReference>
<dbReference type="HAMAP" id="MF_00158">
    <property type="entry name" value="PanC"/>
    <property type="match status" value="1"/>
</dbReference>
<proteinExistence type="inferred from homology"/>
<dbReference type="GO" id="GO:0005524">
    <property type="term" value="F:ATP binding"/>
    <property type="evidence" value="ECO:0007669"/>
    <property type="project" value="UniProtKB-KW"/>
</dbReference>
<evidence type="ECO:0000256" key="8">
    <source>
        <dbReference type="ARBA" id="ARBA00022840"/>
    </source>
</evidence>
<evidence type="ECO:0000256" key="2">
    <source>
        <dbReference type="ARBA" id="ARBA00009256"/>
    </source>
</evidence>
<dbReference type="CDD" id="cd00560">
    <property type="entry name" value="PanC"/>
    <property type="match status" value="1"/>
</dbReference>
<dbReference type="PANTHER" id="PTHR21299:SF1">
    <property type="entry name" value="PANTOATE--BETA-ALANINE LIGASE"/>
    <property type="match status" value="1"/>
</dbReference>
<dbReference type="NCBIfam" id="TIGR00018">
    <property type="entry name" value="panC"/>
    <property type="match status" value="1"/>
</dbReference>
<sequence length="290" mass="32659">MTNSIKILRSVQQVRQWRLQCKSSVGFIPTMGALHAGHCSLIKQSIKENDFTVVSIFVNPSQFGPNEDLDNYPRTLEKDLEILQNGYKVDAVFVPKVSEIYPSGIVLDVNQQRGTFVSVHGCSEQLEGVTRPQFFRGVATVVTKLLNVVQPSRIYFGQKDAQQCVVIKNLVKDLLINTEVRIMPTLRESNGLAMSSRNEYLSKEIRMESSQIYKALKIGEEKYRQSNDSKEIIDTIRQNLKDPIEIEYIAISHPDTLEDLEIAIPGAIVSIAVKVPKEDGKARLIDNIIL</sequence>
<dbReference type="EC" id="6.3.2.1" evidence="3"/>
<gene>
    <name evidence="12" type="ORF">CANVERA_P0052</name>
</gene>
<evidence type="ECO:0000256" key="10">
    <source>
        <dbReference type="ARBA" id="ARBA00032806"/>
    </source>
</evidence>
<keyword evidence="5" id="KW-0436">Ligase</keyword>
<reference evidence="12" key="1">
    <citation type="submission" date="2022-12" db="EMBL/GenBank/DDBJ databases">
        <authorList>
            <person name="Brejova B."/>
        </authorList>
    </citation>
    <scope>NUCLEOTIDE SEQUENCE</scope>
</reference>
<evidence type="ECO:0000256" key="7">
    <source>
        <dbReference type="ARBA" id="ARBA00022741"/>
    </source>
</evidence>
<keyword evidence="7" id="KW-0547">Nucleotide-binding</keyword>
<evidence type="ECO:0000256" key="3">
    <source>
        <dbReference type="ARBA" id="ARBA00012219"/>
    </source>
</evidence>
<keyword evidence="6" id="KW-0566">Pantothenate biosynthesis</keyword>
<name>A0A9W4XJ33_9ASCO</name>
<evidence type="ECO:0000256" key="6">
    <source>
        <dbReference type="ARBA" id="ARBA00022655"/>
    </source>
</evidence>
<dbReference type="OrthoDB" id="2020436at2759"/>
<comment type="similarity">
    <text evidence="2">Belongs to the pantothenate synthetase family.</text>
</comment>
<dbReference type="InterPro" id="IPR042176">
    <property type="entry name" value="Pantoate_ligase_C"/>
</dbReference>
<dbReference type="InterPro" id="IPR004821">
    <property type="entry name" value="Cyt_trans-like"/>
</dbReference>
<comment type="pathway">
    <text evidence="1">Cofactor biosynthesis; (R)-pantothenate biosynthesis; (R)-pantothenate from (R)-pantoate and beta-alanine: step 1/1.</text>
</comment>
<dbReference type="Gene3D" id="3.40.50.620">
    <property type="entry name" value="HUPs"/>
    <property type="match status" value="1"/>
</dbReference>
<comment type="caution">
    <text evidence="12">The sequence shown here is derived from an EMBL/GenBank/DDBJ whole genome shotgun (WGS) entry which is preliminary data.</text>
</comment>
<dbReference type="NCBIfam" id="TIGR00125">
    <property type="entry name" value="cyt_tran_rel"/>
    <property type="match status" value="1"/>
</dbReference>
<dbReference type="FunFam" id="3.40.50.620:FF:000013">
    <property type="entry name" value="Pantothenate synthetase"/>
    <property type="match status" value="1"/>
</dbReference>
<dbReference type="PANTHER" id="PTHR21299">
    <property type="entry name" value="CYTIDYLATE KINASE/PANTOATE-BETA-ALANINE LIGASE"/>
    <property type="match status" value="1"/>
</dbReference>
<evidence type="ECO:0000256" key="4">
    <source>
        <dbReference type="ARBA" id="ARBA00015647"/>
    </source>
</evidence>
<evidence type="ECO:0000256" key="1">
    <source>
        <dbReference type="ARBA" id="ARBA00004990"/>
    </source>
</evidence>
<dbReference type="GO" id="GO:0004592">
    <property type="term" value="F:pantoate-beta-alanine ligase activity"/>
    <property type="evidence" value="ECO:0007669"/>
    <property type="project" value="UniProtKB-EC"/>
</dbReference>
<dbReference type="GO" id="GO:0015940">
    <property type="term" value="P:pantothenate biosynthetic process"/>
    <property type="evidence" value="ECO:0007669"/>
    <property type="project" value="UniProtKB-KW"/>
</dbReference>
<protein>
    <recommendedName>
        <fullName evidence="4">Pantoate--beta-alanine ligase</fullName>
        <ecNumber evidence="3">6.3.2.1</ecNumber>
    </recommendedName>
    <alternativeName>
        <fullName evidence="10">Pantoate-activating enzyme</fullName>
    </alternativeName>
    <alternativeName>
        <fullName evidence="9">Pantothenate synthetase</fullName>
    </alternativeName>
</protein>
<dbReference type="Gene3D" id="3.30.1300.10">
    <property type="entry name" value="Pantoate-beta-alanine ligase, C-terminal domain"/>
    <property type="match status" value="1"/>
</dbReference>